<dbReference type="Proteomes" id="UP001565447">
    <property type="component" value="Unassembled WGS sequence"/>
</dbReference>
<proteinExistence type="predicted"/>
<dbReference type="EMBL" id="JBGCBD010000002">
    <property type="protein sequence ID" value="MEY9810583.1"/>
    <property type="molecule type" value="Genomic_DNA"/>
</dbReference>
<name>A0ACC6UGR8_STRAO</name>
<sequence>MRTKGDPMPSVTHPVTAPPRTGDPPARRWLTLAVVSVSMLVVGLDTTVLNVALPTLVGELGASTSQLQWIVDSYALMSGSLVLFCGSLADRLGRKWIFMSGLALFTAASVLAAYAGSVTTLVLARGAMGVGEALIMPATLAVIGTVFPRGAERTKAIGIWSAAVGVGTVIGPMVGGWLLSHYWWGSVFLINLPLGVAGLIAAALLVPDSRAPGSGRLDPAGALLSVAAVGSVLWAVIEGPDRGWTSPAVRTAFAAGALLLPAFVVWQRRSASPMLPPRIFRHRALAAGDLLVMLGAFALIGTLFVAVQHFQFVLGYSAGQTGVRLGPAALALLVAGPLAGVLAPRLGMRAVSAAGLALLSASAAVLATTEATDGYGRALVATLLLGAGAGLVITATSDAIVGSLPETDLGVGSATNSAAIQLGAATGVAVMGSLLSDRYRSGLEAGAVPAPVPEGLLESAMDSLGTALALAEHLPGDAGTVFAEAARRAFVDGMGPAMAAGAGVTAAGVLLALLLAPSRGADTTGTTHQKDSP</sequence>
<evidence type="ECO:0000313" key="2">
    <source>
        <dbReference type="Proteomes" id="UP001565447"/>
    </source>
</evidence>
<keyword evidence="2" id="KW-1185">Reference proteome</keyword>
<gene>
    <name evidence="1" type="ORF">RKD21_000840</name>
</gene>
<accession>A0ACC6UGR8</accession>
<reference evidence="1" key="1">
    <citation type="submission" date="2024-07" db="EMBL/GenBank/DDBJ databases">
        <title>Genome sequencing of plant associated microbes to promote plant fitness in Sorghum bicolor and Oryza sativa.</title>
        <authorList>
            <person name="Coleman-Derr D."/>
        </authorList>
    </citation>
    <scope>NUCLEOTIDE SEQUENCE</scope>
    <source>
        <strain evidence="1">SAI-173</strain>
    </source>
</reference>
<evidence type="ECO:0000313" key="1">
    <source>
        <dbReference type="EMBL" id="MEY9810583.1"/>
    </source>
</evidence>
<protein>
    <submittedName>
        <fullName evidence="1">EmrB/QacA subfamily drug resistance transporter</fullName>
    </submittedName>
</protein>
<comment type="caution">
    <text evidence="1">The sequence shown here is derived from an EMBL/GenBank/DDBJ whole genome shotgun (WGS) entry which is preliminary data.</text>
</comment>
<organism evidence="1 2">
    <name type="scientific">Streptomyces albogriseolus</name>
    <dbReference type="NCBI Taxonomy" id="1887"/>
    <lineage>
        <taxon>Bacteria</taxon>
        <taxon>Bacillati</taxon>
        <taxon>Actinomycetota</taxon>
        <taxon>Actinomycetes</taxon>
        <taxon>Kitasatosporales</taxon>
        <taxon>Streptomycetaceae</taxon>
        <taxon>Streptomyces</taxon>
        <taxon>Streptomyces albogriseolus group</taxon>
    </lineage>
</organism>